<name>A0A9N7Z650_PLEPL</name>
<accession>A0A9N7Z650</accession>
<reference evidence="1" key="1">
    <citation type="submission" date="2020-03" db="EMBL/GenBank/DDBJ databases">
        <authorList>
            <person name="Weist P."/>
        </authorList>
    </citation>
    <scope>NUCLEOTIDE SEQUENCE</scope>
</reference>
<evidence type="ECO:0000313" key="2">
    <source>
        <dbReference type="Proteomes" id="UP001153269"/>
    </source>
</evidence>
<dbReference type="AlphaFoldDB" id="A0A9N7Z650"/>
<sequence>MSTLEEDIWGIILKALPNLSEETKSRLESSGLESKEDLEYVQQEDLTDLLPVIQLRKLLKAFKSETEMVTLDLQIIPNPTTLSSPSPLGSCFPTVQCIITSSYIVLIRPEQPKQQITHIQNMARKVQSAVGPNGARNPFSHCEYKETDPC</sequence>
<comment type="caution">
    <text evidence="1">The sequence shown here is derived from an EMBL/GenBank/DDBJ whole genome shotgun (WGS) entry which is preliminary data.</text>
</comment>
<proteinExistence type="predicted"/>
<gene>
    <name evidence="1" type="ORF">PLEPLA_LOCUS40450</name>
</gene>
<protein>
    <submittedName>
        <fullName evidence="1">Uncharacterized protein</fullName>
    </submittedName>
</protein>
<evidence type="ECO:0000313" key="1">
    <source>
        <dbReference type="EMBL" id="CAB1452700.1"/>
    </source>
</evidence>
<organism evidence="1 2">
    <name type="scientific">Pleuronectes platessa</name>
    <name type="common">European plaice</name>
    <dbReference type="NCBI Taxonomy" id="8262"/>
    <lineage>
        <taxon>Eukaryota</taxon>
        <taxon>Metazoa</taxon>
        <taxon>Chordata</taxon>
        <taxon>Craniata</taxon>
        <taxon>Vertebrata</taxon>
        <taxon>Euteleostomi</taxon>
        <taxon>Actinopterygii</taxon>
        <taxon>Neopterygii</taxon>
        <taxon>Teleostei</taxon>
        <taxon>Neoteleostei</taxon>
        <taxon>Acanthomorphata</taxon>
        <taxon>Carangaria</taxon>
        <taxon>Pleuronectiformes</taxon>
        <taxon>Pleuronectoidei</taxon>
        <taxon>Pleuronectidae</taxon>
        <taxon>Pleuronectes</taxon>
    </lineage>
</organism>
<dbReference type="EMBL" id="CADEAL010004139">
    <property type="protein sequence ID" value="CAB1452700.1"/>
    <property type="molecule type" value="Genomic_DNA"/>
</dbReference>
<dbReference type="Proteomes" id="UP001153269">
    <property type="component" value="Unassembled WGS sequence"/>
</dbReference>
<keyword evidence="2" id="KW-1185">Reference proteome</keyword>